<evidence type="ECO:0000313" key="2">
    <source>
        <dbReference type="EMBL" id="RQM37443.1"/>
    </source>
</evidence>
<evidence type="ECO:0000313" key="3">
    <source>
        <dbReference type="Proteomes" id="UP000279457"/>
    </source>
</evidence>
<protein>
    <submittedName>
        <fullName evidence="2">Uncharacterized protein</fullName>
    </submittedName>
</protein>
<organism evidence="2 3">
    <name type="scientific">Erwinia psidii</name>
    <dbReference type="NCBI Taxonomy" id="69224"/>
    <lineage>
        <taxon>Bacteria</taxon>
        <taxon>Pseudomonadati</taxon>
        <taxon>Pseudomonadota</taxon>
        <taxon>Gammaproteobacteria</taxon>
        <taxon>Enterobacterales</taxon>
        <taxon>Erwiniaceae</taxon>
        <taxon>Erwinia</taxon>
    </lineage>
</organism>
<name>A0A3N6SBV3_9GAMM</name>
<proteinExistence type="predicted"/>
<dbReference type="AlphaFoldDB" id="A0A3N6SBV3"/>
<feature type="region of interest" description="Disordered" evidence="1">
    <location>
        <begin position="1"/>
        <end position="25"/>
    </location>
</feature>
<reference evidence="2 3" key="1">
    <citation type="submission" date="2018-10" db="EMBL/GenBank/DDBJ databases">
        <title>Draft genome sequence for the type isolate of Erwinia psidii, agent causal of bacterial blight in guava (Psidium guajava) and wilt and die-back of Eucalyptus spp.</title>
        <authorList>
            <person name="Hermenegildo P.S."/>
            <person name="Santos S.A."/>
            <person name="Guimaraes L.M.S."/>
            <person name="Vidigal P.M.P."/>
            <person name="Pereira I.C."/>
            <person name="Badel J.L."/>
            <person name="Alfenas-Zerbini P."/>
            <person name="Ferreira M.A.S.V."/>
            <person name="Alfenas A.C."/>
        </authorList>
    </citation>
    <scope>NUCLEOTIDE SEQUENCE [LARGE SCALE GENOMIC DNA]</scope>
    <source>
        <strain evidence="2 3">IBSBF 435</strain>
    </source>
</reference>
<sequence>MHSVCNSTGALSVQENSKSGRFNRLSAPEWQNRRVSGDRDADNNVSYAKGVNLEEDLIHGATLRTEAGQPGDPVNVKPIACPVAQLTMSRRNINNTKTHANRAGGIKKNTAEESAIVKGNIGDAQYSLDKNTKILIISAHGMPFGTAARGISSGSKFGDDIIKTISPEHKFNKIHLRSCYGANGGCFSQGQVIADQTGIEVTTYQGKYTQQGGVPFLGSGGKIKHFKPSSSGLQKTINKIGNKIMFYPMSFAQRIISTFRKIS</sequence>
<accession>A0A3N6SBV3</accession>
<evidence type="ECO:0000256" key="1">
    <source>
        <dbReference type="SAM" id="MobiDB-lite"/>
    </source>
</evidence>
<gene>
    <name evidence="2" type="ORF">EB241_14365</name>
</gene>
<feature type="compositionally biased region" description="Polar residues" evidence="1">
    <location>
        <begin position="1"/>
        <end position="20"/>
    </location>
</feature>
<dbReference type="Proteomes" id="UP000279457">
    <property type="component" value="Unassembled WGS sequence"/>
</dbReference>
<keyword evidence="3" id="KW-1185">Reference proteome</keyword>
<dbReference type="EMBL" id="RHHM01000011">
    <property type="protein sequence ID" value="RQM37443.1"/>
    <property type="molecule type" value="Genomic_DNA"/>
</dbReference>
<comment type="caution">
    <text evidence="2">The sequence shown here is derived from an EMBL/GenBank/DDBJ whole genome shotgun (WGS) entry which is preliminary data.</text>
</comment>